<feature type="domain" description="AB hydrolase-1" evidence="2">
    <location>
        <begin position="23"/>
        <end position="108"/>
    </location>
</feature>
<name>A0A6V8LLI4_9ACTN</name>
<protein>
    <recommendedName>
        <fullName evidence="2">AB hydrolase-1 domain-containing protein</fullName>
    </recommendedName>
</protein>
<dbReference type="Gene3D" id="3.40.50.1820">
    <property type="entry name" value="alpha/beta hydrolase"/>
    <property type="match status" value="1"/>
</dbReference>
<comment type="caution">
    <text evidence="3">The sequence shown here is derived from an EMBL/GenBank/DDBJ whole genome shotgun (WGS) entry which is preliminary data.</text>
</comment>
<gene>
    <name evidence="3" type="ORF">Prum_086780</name>
</gene>
<dbReference type="GO" id="GO:0016020">
    <property type="term" value="C:membrane"/>
    <property type="evidence" value="ECO:0007669"/>
    <property type="project" value="TreeGrafter"/>
</dbReference>
<keyword evidence="4" id="KW-1185">Reference proteome</keyword>
<reference evidence="3 4" key="1">
    <citation type="submission" date="2020-03" db="EMBL/GenBank/DDBJ databases">
        <title>Whole genome shotgun sequence of Phytohabitans rumicis NBRC 108638.</title>
        <authorList>
            <person name="Komaki H."/>
            <person name="Tamura T."/>
        </authorList>
    </citation>
    <scope>NUCLEOTIDE SEQUENCE [LARGE SCALE GENOMIC DNA]</scope>
    <source>
        <strain evidence="3 4">NBRC 108638</strain>
    </source>
</reference>
<keyword evidence="1" id="KW-0378">Hydrolase</keyword>
<dbReference type="EMBL" id="BLPG01000001">
    <property type="protein sequence ID" value="GFJ95036.1"/>
    <property type="molecule type" value="Genomic_DNA"/>
</dbReference>
<dbReference type="GO" id="GO:0016787">
    <property type="term" value="F:hydrolase activity"/>
    <property type="evidence" value="ECO:0007669"/>
    <property type="project" value="UniProtKB-KW"/>
</dbReference>
<dbReference type="InterPro" id="IPR029058">
    <property type="entry name" value="AB_hydrolase_fold"/>
</dbReference>
<organism evidence="3 4">
    <name type="scientific">Phytohabitans rumicis</name>
    <dbReference type="NCBI Taxonomy" id="1076125"/>
    <lineage>
        <taxon>Bacteria</taxon>
        <taxon>Bacillati</taxon>
        <taxon>Actinomycetota</taxon>
        <taxon>Actinomycetes</taxon>
        <taxon>Micromonosporales</taxon>
        <taxon>Micromonosporaceae</taxon>
    </lineage>
</organism>
<dbReference type="InterPro" id="IPR000073">
    <property type="entry name" value="AB_hydrolase_1"/>
</dbReference>
<proteinExistence type="predicted"/>
<reference evidence="3 4" key="2">
    <citation type="submission" date="2020-03" db="EMBL/GenBank/DDBJ databases">
        <authorList>
            <person name="Ichikawa N."/>
            <person name="Kimura A."/>
            <person name="Kitahashi Y."/>
            <person name="Uohara A."/>
        </authorList>
    </citation>
    <scope>NUCLEOTIDE SEQUENCE [LARGE SCALE GENOMIC DNA]</scope>
    <source>
        <strain evidence="3 4">NBRC 108638</strain>
    </source>
</reference>
<dbReference type="PANTHER" id="PTHR43798">
    <property type="entry name" value="MONOACYLGLYCEROL LIPASE"/>
    <property type="match status" value="1"/>
</dbReference>
<evidence type="ECO:0000259" key="2">
    <source>
        <dbReference type="Pfam" id="PF00561"/>
    </source>
</evidence>
<dbReference type="RefSeq" id="WP_218577600.1">
    <property type="nucleotide sequence ID" value="NZ_BLPG01000001.1"/>
</dbReference>
<dbReference type="InterPro" id="IPR050266">
    <property type="entry name" value="AB_hydrolase_sf"/>
</dbReference>
<evidence type="ECO:0000256" key="1">
    <source>
        <dbReference type="ARBA" id="ARBA00022801"/>
    </source>
</evidence>
<evidence type="ECO:0000313" key="4">
    <source>
        <dbReference type="Proteomes" id="UP000482960"/>
    </source>
</evidence>
<dbReference type="Pfam" id="PF00561">
    <property type="entry name" value="Abhydrolase_1"/>
    <property type="match status" value="1"/>
</dbReference>
<dbReference type="SUPFAM" id="SSF53474">
    <property type="entry name" value="alpha/beta-Hydrolases"/>
    <property type="match status" value="1"/>
</dbReference>
<sequence length="116" mass="12386">MAFADLADVRLFYTDDGPDAAVPLLLVHGWGGDSNNWAPHLPELTRDHRVIAADLRGHGYSSVPPSGYGPRDMAFDLAQLLDRLDAGPVIAVGHSMGAQVVTALAVEHAPGYAGWW</sequence>
<evidence type="ECO:0000313" key="3">
    <source>
        <dbReference type="EMBL" id="GFJ95036.1"/>
    </source>
</evidence>
<dbReference type="PANTHER" id="PTHR43798:SF31">
    <property type="entry name" value="AB HYDROLASE SUPERFAMILY PROTEIN YCLE"/>
    <property type="match status" value="1"/>
</dbReference>
<dbReference type="Proteomes" id="UP000482960">
    <property type="component" value="Unassembled WGS sequence"/>
</dbReference>
<dbReference type="AlphaFoldDB" id="A0A6V8LLI4"/>
<accession>A0A6V8LLI4</accession>